<evidence type="ECO:0000256" key="1">
    <source>
        <dbReference type="ARBA" id="ARBA00023125"/>
    </source>
</evidence>
<dbReference type="PANTHER" id="PTHR30055:SF237">
    <property type="entry name" value="TRANSCRIPTIONAL REPRESSOR MCE3R"/>
    <property type="match status" value="1"/>
</dbReference>
<dbReference type="PRINTS" id="PR00455">
    <property type="entry name" value="HTHTETR"/>
</dbReference>
<dbReference type="Pfam" id="PF00440">
    <property type="entry name" value="TetR_N"/>
    <property type="match status" value="2"/>
</dbReference>
<dbReference type="PANTHER" id="PTHR30055">
    <property type="entry name" value="HTH-TYPE TRANSCRIPTIONAL REGULATOR RUTR"/>
    <property type="match status" value="1"/>
</dbReference>
<keyword evidence="1 2" id="KW-0238">DNA-binding</keyword>
<dbReference type="InterPro" id="IPR050109">
    <property type="entry name" value="HTH-type_TetR-like_transc_reg"/>
</dbReference>
<gene>
    <name evidence="5" type="ORF">GCM10020366_72230</name>
</gene>
<dbReference type="PROSITE" id="PS50977">
    <property type="entry name" value="HTH_TETR_2"/>
    <property type="match status" value="2"/>
</dbReference>
<dbReference type="EMBL" id="BAAAYK010000049">
    <property type="protein sequence ID" value="GAA3366929.1"/>
    <property type="molecule type" value="Genomic_DNA"/>
</dbReference>
<evidence type="ECO:0000313" key="6">
    <source>
        <dbReference type="Proteomes" id="UP001500483"/>
    </source>
</evidence>
<evidence type="ECO:0000259" key="4">
    <source>
        <dbReference type="PROSITE" id="PS50977"/>
    </source>
</evidence>
<protein>
    <submittedName>
        <fullName evidence="5">TetR/AcrR family transcriptional regulator</fullName>
    </submittedName>
</protein>
<feature type="domain" description="HTH tetR-type" evidence="4">
    <location>
        <begin position="60"/>
        <end position="120"/>
    </location>
</feature>
<evidence type="ECO:0000313" key="5">
    <source>
        <dbReference type="EMBL" id="GAA3366929.1"/>
    </source>
</evidence>
<dbReference type="RefSeq" id="WP_344931755.1">
    <property type="nucleotide sequence ID" value="NZ_BAAAYK010000049.1"/>
</dbReference>
<reference evidence="6" key="1">
    <citation type="journal article" date="2019" name="Int. J. Syst. Evol. Microbiol.">
        <title>The Global Catalogue of Microorganisms (GCM) 10K type strain sequencing project: providing services to taxonomists for standard genome sequencing and annotation.</title>
        <authorList>
            <consortium name="The Broad Institute Genomics Platform"/>
            <consortium name="The Broad Institute Genome Sequencing Center for Infectious Disease"/>
            <person name="Wu L."/>
            <person name="Ma J."/>
        </authorList>
    </citation>
    <scope>NUCLEOTIDE SEQUENCE [LARGE SCALE GENOMIC DNA]</scope>
    <source>
        <strain evidence="6">JCM 9687</strain>
    </source>
</reference>
<accession>A0ABP6S363</accession>
<sequence>MRITINIGAVVEDRQGHDRQLCHRERRSVKSARDGAASNGGITHGISGTRGTGTSRRRTGDRRAQISAIAAELFSERGYHGVGLGEIASAAGITGPAIYRHFPNKQGILAHAAREFAAALTECARRADAEPGSDRDKLDAVVRAVAELVVHRRRSIRLYQWEARHLDDEDRRHVARCLGDLISVLAHRLAAVRPELPAATARLLASASLSGIAGWSTHRVALGDKVAQARLCSIAAVLLAADPPADSPTSAAPAGNGVPDLAARREKLLAAAVPLFRRRGFHAVSMEEIGTAAGINASSVYRHFSGKADLLAAVYYRAADRLTSACGQAVADAPDAEAARRGLVAAYVDFAFRNRDLLAVYLSEYKNLPTGDRHELRRAQRDHVRQWTLVAERVRPDAQHAQVTAQAALNMINDLAMASAQPATPEQAAHLALDVLHRV</sequence>
<name>A0ABP6S363_9PSEU</name>
<dbReference type="Gene3D" id="1.10.10.60">
    <property type="entry name" value="Homeodomain-like"/>
    <property type="match status" value="2"/>
</dbReference>
<proteinExistence type="predicted"/>
<evidence type="ECO:0000256" key="3">
    <source>
        <dbReference type="SAM" id="MobiDB-lite"/>
    </source>
</evidence>
<dbReference type="Proteomes" id="UP001500483">
    <property type="component" value="Unassembled WGS sequence"/>
</dbReference>
<dbReference type="Gene3D" id="1.10.357.10">
    <property type="entry name" value="Tetracycline Repressor, domain 2"/>
    <property type="match status" value="2"/>
</dbReference>
<feature type="region of interest" description="Disordered" evidence="3">
    <location>
        <begin position="24"/>
        <end position="62"/>
    </location>
</feature>
<comment type="caution">
    <text evidence="5">The sequence shown here is derived from an EMBL/GenBank/DDBJ whole genome shotgun (WGS) entry which is preliminary data.</text>
</comment>
<dbReference type="SUPFAM" id="SSF46689">
    <property type="entry name" value="Homeodomain-like"/>
    <property type="match status" value="2"/>
</dbReference>
<feature type="DNA-binding region" description="H-T-H motif" evidence="2">
    <location>
        <begin position="83"/>
        <end position="102"/>
    </location>
</feature>
<keyword evidence="6" id="KW-1185">Reference proteome</keyword>
<feature type="DNA-binding region" description="H-T-H motif" evidence="2">
    <location>
        <begin position="285"/>
        <end position="304"/>
    </location>
</feature>
<evidence type="ECO:0000256" key="2">
    <source>
        <dbReference type="PROSITE-ProRule" id="PRU00335"/>
    </source>
</evidence>
<dbReference type="InterPro" id="IPR009057">
    <property type="entry name" value="Homeodomain-like_sf"/>
</dbReference>
<feature type="domain" description="HTH tetR-type" evidence="4">
    <location>
        <begin position="262"/>
        <end position="322"/>
    </location>
</feature>
<dbReference type="InterPro" id="IPR001647">
    <property type="entry name" value="HTH_TetR"/>
</dbReference>
<feature type="compositionally biased region" description="Low complexity" evidence="3">
    <location>
        <begin position="40"/>
        <end position="54"/>
    </location>
</feature>
<organism evidence="5 6">
    <name type="scientific">Saccharopolyspora gregorii</name>
    <dbReference type="NCBI Taxonomy" id="33914"/>
    <lineage>
        <taxon>Bacteria</taxon>
        <taxon>Bacillati</taxon>
        <taxon>Actinomycetota</taxon>
        <taxon>Actinomycetes</taxon>
        <taxon>Pseudonocardiales</taxon>
        <taxon>Pseudonocardiaceae</taxon>
        <taxon>Saccharopolyspora</taxon>
    </lineage>
</organism>